<dbReference type="AlphaFoldDB" id="X6LRY7"/>
<sequence length="290" mass="32992">DAWKFFQKFLQDKKPILRRLRYVGYVLTHDGREPMPNTFREQSLEDIVRPFQFEPLMDANEYEELYRLWAEVESERFTSPGSGRMRYQYQYIPLSETAKSNSASMSSSSILANENVDADLVKSKKSSKSRKKPKGPDAESSPFKDPFVDSLHEFGGEPDTLDASMSKSDLQSCRGDDKDVEMTPSQFHGDGEDGDESVPNKKQASNKKSKFDQTATKYMKLPRNEDGTIKVPFQIKGGCTVACLGRIDPDKGGFHTSKYIWPIGFQSVRMHSSYLNPSVRVTVNTYIIYI</sequence>
<dbReference type="Pfam" id="PF05964">
    <property type="entry name" value="FYRN"/>
    <property type="match status" value="1"/>
</dbReference>
<dbReference type="Proteomes" id="UP000023152">
    <property type="component" value="Unassembled WGS sequence"/>
</dbReference>
<evidence type="ECO:0000256" key="1">
    <source>
        <dbReference type="SAM" id="MobiDB-lite"/>
    </source>
</evidence>
<feature type="non-terminal residue" evidence="2">
    <location>
        <position position="1"/>
    </location>
</feature>
<organism evidence="2 3">
    <name type="scientific">Reticulomyxa filosa</name>
    <dbReference type="NCBI Taxonomy" id="46433"/>
    <lineage>
        <taxon>Eukaryota</taxon>
        <taxon>Sar</taxon>
        <taxon>Rhizaria</taxon>
        <taxon>Retaria</taxon>
        <taxon>Foraminifera</taxon>
        <taxon>Monothalamids</taxon>
        <taxon>Reticulomyxidae</taxon>
        <taxon>Reticulomyxa</taxon>
    </lineage>
</organism>
<reference evidence="2 3" key="1">
    <citation type="journal article" date="2013" name="Curr. Biol.">
        <title>The Genome of the Foraminiferan Reticulomyxa filosa.</title>
        <authorList>
            <person name="Glockner G."/>
            <person name="Hulsmann N."/>
            <person name="Schleicher M."/>
            <person name="Noegel A.A."/>
            <person name="Eichinger L."/>
            <person name="Gallinger C."/>
            <person name="Pawlowski J."/>
            <person name="Sierra R."/>
            <person name="Euteneuer U."/>
            <person name="Pillet L."/>
            <person name="Moustafa A."/>
            <person name="Platzer M."/>
            <person name="Groth M."/>
            <person name="Szafranski K."/>
            <person name="Schliwa M."/>
        </authorList>
    </citation>
    <scope>NUCLEOTIDE SEQUENCE [LARGE SCALE GENOMIC DNA]</scope>
</reference>
<proteinExistence type="predicted"/>
<gene>
    <name evidence="2" type="ORF">RFI_33227</name>
</gene>
<dbReference type="InterPro" id="IPR003888">
    <property type="entry name" value="FYrich_N"/>
</dbReference>
<dbReference type="EMBL" id="ASPP01029891">
    <property type="protein sequence ID" value="ETO04171.1"/>
    <property type="molecule type" value="Genomic_DNA"/>
</dbReference>
<accession>X6LRY7</accession>
<feature type="compositionally biased region" description="Basic residues" evidence="1">
    <location>
        <begin position="123"/>
        <end position="133"/>
    </location>
</feature>
<evidence type="ECO:0000313" key="3">
    <source>
        <dbReference type="Proteomes" id="UP000023152"/>
    </source>
</evidence>
<protein>
    <submittedName>
        <fullName evidence="2">Uncharacterized protein</fullName>
    </submittedName>
</protein>
<dbReference type="Gene3D" id="3.30.160.360">
    <property type="match status" value="1"/>
</dbReference>
<name>X6LRY7_RETFI</name>
<feature type="compositionally biased region" description="Basic and acidic residues" evidence="1">
    <location>
        <begin position="146"/>
        <end position="155"/>
    </location>
</feature>
<keyword evidence="3" id="KW-1185">Reference proteome</keyword>
<dbReference type="GO" id="GO:0005634">
    <property type="term" value="C:nucleus"/>
    <property type="evidence" value="ECO:0007669"/>
    <property type="project" value="InterPro"/>
</dbReference>
<dbReference type="PROSITE" id="PS51542">
    <property type="entry name" value="FYRN"/>
    <property type="match status" value="1"/>
</dbReference>
<feature type="region of interest" description="Disordered" evidence="1">
    <location>
        <begin position="121"/>
        <end position="213"/>
    </location>
</feature>
<comment type="caution">
    <text evidence="2">The sequence shown here is derived from an EMBL/GenBank/DDBJ whole genome shotgun (WGS) entry which is preliminary data.</text>
</comment>
<evidence type="ECO:0000313" key="2">
    <source>
        <dbReference type="EMBL" id="ETO04171.1"/>
    </source>
</evidence>